<evidence type="ECO:0000313" key="2">
    <source>
        <dbReference type="EMBL" id="MFC3762906.1"/>
    </source>
</evidence>
<dbReference type="EC" id="2.3.1.-" evidence="2"/>
<evidence type="ECO:0000259" key="1">
    <source>
        <dbReference type="PROSITE" id="PS51186"/>
    </source>
</evidence>
<keyword evidence="2" id="KW-0012">Acyltransferase</keyword>
<dbReference type="EMBL" id="JBHRZH010000016">
    <property type="protein sequence ID" value="MFC3762906.1"/>
    <property type="molecule type" value="Genomic_DNA"/>
</dbReference>
<keyword evidence="2" id="KW-0808">Transferase</keyword>
<protein>
    <submittedName>
        <fullName evidence="2">GNAT family N-acetyltransferase</fullName>
        <ecNumber evidence="2">2.3.1.-</ecNumber>
    </submittedName>
</protein>
<dbReference type="Gene3D" id="3.40.630.30">
    <property type="match status" value="1"/>
</dbReference>
<gene>
    <name evidence="2" type="ORF">ACFOUW_18850</name>
</gene>
<name>A0ABV7YE32_9ACTN</name>
<keyword evidence="3" id="KW-1185">Reference proteome</keyword>
<evidence type="ECO:0000313" key="3">
    <source>
        <dbReference type="Proteomes" id="UP001595699"/>
    </source>
</evidence>
<dbReference type="PROSITE" id="PS51186">
    <property type="entry name" value="GNAT"/>
    <property type="match status" value="1"/>
</dbReference>
<proteinExistence type="predicted"/>
<dbReference type="InterPro" id="IPR000182">
    <property type="entry name" value="GNAT_dom"/>
</dbReference>
<accession>A0ABV7YE32</accession>
<dbReference type="Pfam" id="PF00583">
    <property type="entry name" value="Acetyltransf_1"/>
    <property type="match status" value="1"/>
</dbReference>
<feature type="domain" description="N-acetyltransferase" evidence="1">
    <location>
        <begin position="8"/>
        <end position="169"/>
    </location>
</feature>
<dbReference type="Proteomes" id="UP001595699">
    <property type="component" value="Unassembled WGS sequence"/>
</dbReference>
<reference evidence="3" key="1">
    <citation type="journal article" date="2019" name="Int. J. Syst. Evol. Microbiol.">
        <title>The Global Catalogue of Microorganisms (GCM) 10K type strain sequencing project: providing services to taxonomists for standard genome sequencing and annotation.</title>
        <authorList>
            <consortium name="The Broad Institute Genomics Platform"/>
            <consortium name="The Broad Institute Genome Sequencing Center for Infectious Disease"/>
            <person name="Wu L."/>
            <person name="Ma J."/>
        </authorList>
    </citation>
    <scope>NUCLEOTIDE SEQUENCE [LARGE SCALE GENOMIC DNA]</scope>
    <source>
        <strain evidence="3">CGMCC 4.7241</strain>
    </source>
</reference>
<dbReference type="SUPFAM" id="SSF55729">
    <property type="entry name" value="Acyl-CoA N-acyltransferases (Nat)"/>
    <property type="match status" value="1"/>
</dbReference>
<dbReference type="RefSeq" id="WP_205113808.1">
    <property type="nucleotide sequence ID" value="NZ_JAFBCM010000001.1"/>
</dbReference>
<sequence length="178" mass="19358">MGAKIQVAHTSALDAEVLDRARQLLVDVFEGDWTDDDWEHSLGGVHVLAFDGASLVGHGAVVQRRLIHDDKALRTGYVEGVGVRSDLRGNGVGARIMTELESIIRAAYVLGALSSTEDALEFYARRGWRNWEGATFALTPAGVQRTADEDGGIYVLPATAHLDLAGDLICDWRDGELW</sequence>
<comment type="caution">
    <text evidence="2">The sequence shown here is derived from an EMBL/GenBank/DDBJ whole genome shotgun (WGS) entry which is preliminary data.</text>
</comment>
<dbReference type="InterPro" id="IPR016181">
    <property type="entry name" value="Acyl_CoA_acyltransferase"/>
</dbReference>
<dbReference type="GO" id="GO:0016746">
    <property type="term" value="F:acyltransferase activity"/>
    <property type="evidence" value="ECO:0007669"/>
    <property type="project" value="UniProtKB-KW"/>
</dbReference>
<organism evidence="2 3">
    <name type="scientific">Tenggerimyces flavus</name>
    <dbReference type="NCBI Taxonomy" id="1708749"/>
    <lineage>
        <taxon>Bacteria</taxon>
        <taxon>Bacillati</taxon>
        <taxon>Actinomycetota</taxon>
        <taxon>Actinomycetes</taxon>
        <taxon>Propionibacteriales</taxon>
        <taxon>Nocardioidaceae</taxon>
        <taxon>Tenggerimyces</taxon>
    </lineage>
</organism>